<keyword evidence="14" id="KW-1185">Reference proteome</keyword>
<feature type="domain" description="TonB-dependent receptor-like beta-barrel" evidence="11">
    <location>
        <begin position="411"/>
        <end position="881"/>
    </location>
</feature>
<keyword evidence="2 8" id="KW-0813">Transport</keyword>
<evidence type="ECO:0000256" key="4">
    <source>
        <dbReference type="ARBA" id="ARBA00022692"/>
    </source>
</evidence>
<evidence type="ECO:0000259" key="11">
    <source>
        <dbReference type="Pfam" id="PF00593"/>
    </source>
</evidence>
<feature type="signal peptide" evidence="10">
    <location>
        <begin position="1"/>
        <end position="30"/>
    </location>
</feature>
<dbReference type="AlphaFoldDB" id="A0A7V8K7E2"/>
<dbReference type="PANTHER" id="PTHR40980:SF3">
    <property type="entry name" value="TONB-DEPENDENT RECEPTOR-LIKE BETA-BARREL DOMAIN-CONTAINING PROTEIN"/>
    <property type="match status" value="1"/>
</dbReference>
<dbReference type="InterPro" id="IPR012910">
    <property type="entry name" value="Plug_dom"/>
</dbReference>
<dbReference type="InterPro" id="IPR010104">
    <property type="entry name" value="TonB_rcpt_bac"/>
</dbReference>
<evidence type="ECO:0000256" key="6">
    <source>
        <dbReference type="ARBA" id="ARBA00023136"/>
    </source>
</evidence>
<evidence type="ECO:0000313" key="14">
    <source>
        <dbReference type="Proteomes" id="UP000462066"/>
    </source>
</evidence>
<dbReference type="PROSITE" id="PS52016">
    <property type="entry name" value="TONB_DEPENDENT_REC_3"/>
    <property type="match status" value="1"/>
</dbReference>
<proteinExistence type="inferred from homology"/>
<evidence type="ECO:0000256" key="2">
    <source>
        <dbReference type="ARBA" id="ARBA00022448"/>
    </source>
</evidence>
<name>A0A7V8K7E2_9GAMM</name>
<dbReference type="EMBL" id="MWIP01000004">
    <property type="protein sequence ID" value="KAF1686812.1"/>
    <property type="molecule type" value="Genomic_DNA"/>
</dbReference>
<protein>
    <submittedName>
        <fullName evidence="13">TonB-dependent receptor</fullName>
    </submittedName>
</protein>
<dbReference type="InterPro" id="IPR036942">
    <property type="entry name" value="Beta-barrel_TonB_sf"/>
</dbReference>
<keyword evidence="10" id="KW-0732">Signal</keyword>
<evidence type="ECO:0000256" key="1">
    <source>
        <dbReference type="ARBA" id="ARBA00004571"/>
    </source>
</evidence>
<keyword evidence="5 9" id="KW-0798">TonB box</keyword>
<evidence type="ECO:0000256" key="7">
    <source>
        <dbReference type="ARBA" id="ARBA00023237"/>
    </source>
</evidence>
<accession>A0A7V8K7E2</accession>
<dbReference type="Pfam" id="PF00593">
    <property type="entry name" value="TonB_dep_Rec_b-barrel"/>
    <property type="match status" value="1"/>
</dbReference>
<dbReference type="Pfam" id="PF07715">
    <property type="entry name" value="Plug"/>
    <property type="match status" value="1"/>
</dbReference>
<comment type="similarity">
    <text evidence="8 9">Belongs to the TonB-dependent receptor family.</text>
</comment>
<evidence type="ECO:0000256" key="5">
    <source>
        <dbReference type="ARBA" id="ARBA00023077"/>
    </source>
</evidence>
<keyword evidence="13" id="KW-0675">Receptor</keyword>
<gene>
    <name evidence="13" type="ORF">B1992_05295</name>
</gene>
<dbReference type="Gene3D" id="2.40.170.20">
    <property type="entry name" value="TonB-dependent receptor, beta-barrel domain"/>
    <property type="match status" value="1"/>
</dbReference>
<dbReference type="InterPro" id="IPR039426">
    <property type="entry name" value="TonB-dep_rcpt-like"/>
</dbReference>
<dbReference type="InterPro" id="IPR000531">
    <property type="entry name" value="Beta-barrel_TonB"/>
</dbReference>
<feature type="domain" description="TonB-dependent receptor plug" evidence="12">
    <location>
        <begin position="65"/>
        <end position="174"/>
    </location>
</feature>
<dbReference type="SUPFAM" id="SSF56935">
    <property type="entry name" value="Porins"/>
    <property type="match status" value="1"/>
</dbReference>
<comment type="subcellular location">
    <subcellularLocation>
        <location evidence="1 8">Cell outer membrane</location>
        <topology evidence="1 8">Multi-pass membrane protein</topology>
    </subcellularLocation>
</comment>
<comment type="caution">
    <text evidence="13">The sequence shown here is derived from an EMBL/GenBank/DDBJ whole genome shotgun (WGS) entry which is preliminary data.</text>
</comment>
<dbReference type="Proteomes" id="UP000462066">
    <property type="component" value="Unassembled WGS sequence"/>
</dbReference>
<evidence type="ECO:0000256" key="10">
    <source>
        <dbReference type="SAM" id="SignalP"/>
    </source>
</evidence>
<keyword evidence="6 8" id="KW-0472">Membrane</keyword>
<reference evidence="13 14" key="1">
    <citation type="submission" date="2017-10" db="EMBL/GenBank/DDBJ databases">
        <title>Whole genome sequencing of Pseudoxanthomonas broegbernensis DSM 12573(T).</title>
        <authorList>
            <person name="Kumar S."/>
            <person name="Bansal K."/>
            <person name="Kaur A."/>
            <person name="Patil P."/>
            <person name="Sharma S."/>
            <person name="Patil P.B."/>
        </authorList>
    </citation>
    <scope>NUCLEOTIDE SEQUENCE [LARGE SCALE GENOMIC DNA]</scope>
    <source>
        <strain evidence="13 14">DSM 12573</strain>
    </source>
</reference>
<dbReference type="NCBIfam" id="TIGR01782">
    <property type="entry name" value="TonB-Xanth-Caul"/>
    <property type="match status" value="1"/>
</dbReference>
<dbReference type="InterPro" id="IPR037066">
    <property type="entry name" value="Plug_dom_sf"/>
</dbReference>
<evidence type="ECO:0000256" key="3">
    <source>
        <dbReference type="ARBA" id="ARBA00022452"/>
    </source>
</evidence>
<dbReference type="Gene3D" id="2.170.130.10">
    <property type="entry name" value="TonB-dependent receptor, plug domain"/>
    <property type="match status" value="1"/>
</dbReference>
<sequence length="915" mass="99324">MQNRSNRRKTPVTLLAASIGLALYVPSAFAQEAPDAGDTTNLDTIVVTGYRASLERAIDIKRGEAGVVDAIVAEDIADFPDLNLAESLQRIPGVSITRDGGEGRNISVRGLGPQFTRVRINGIEALATGGGTDTAGGVNRGRGFDFNTFASELFSQLLVRKTSSADVEEGSLGATVDLRTGRPFDYDGFTLVVGGQASYSDLAGKVAPRATALVSNTWADGRVGALLSVAYTDRTVHEEGSDSVRWKTATGDGGFSPSSPFAAANDASVFHPRIPRYNLFRHEQERLGVTGSLQFKASDRTEIVLDTLYARFDANRWQDNINAVSFSRSGNGKPDTVVLDGEIDSTGNLVYGVFDNVDIRSEGRYDEQTTEFKQWGLSLAHEFSDSFSLDALIGGAVSTYDNPIQTTVIADKFDVDGYSWDYRGNRRLPVFNYGSIDPTDPNGWTLAEIRLRPQWVENTFDTASLDLSWIASSYFTLKGGVNAKEYEYKSREWGRGTAPGNRVETVPGSFMDSATLAALMRRYSVGHGGSAVVPDVQAFARELGIHDGTGLFALSNTLNNLAANNRNVTEKVTGFYLQGDFNFDIGSVPVRGNLGVRRVDSELTSDGWSIVGGLPQATRVVHEYKDTLPSLNIAAELTPDLVLRFAAAEVMARPDLGFLNPGATVSVAGGARTVSTGNPKLDPFRAKTLDLGLEWYFGDGGLLSAGLFYKDIESYVQTSRETRAYSTSGLPESLIAGTGATMSDEFVFTQPLNTPGGDLKGYELSYQQPFSFLPGLWKDFGVQLNYTHVESEIQYLSSTGAPSAKGPMVGLSENAWNATLYYDNGDFSARVSAAYRDEYMNTIPGRENTDMEGTAATTTVDASLSYNISKNLSVSIEGLNLTDEWNDMWIDSTRDLPIAYTHTGRQYMLGLRYKF</sequence>
<dbReference type="GO" id="GO:0009279">
    <property type="term" value="C:cell outer membrane"/>
    <property type="evidence" value="ECO:0007669"/>
    <property type="project" value="UniProtKB-SubCell"/>
</dbReference>
<evidence type="ECO:0000256" key="9">
    <source>
        <dbReference type="RuleBase" id="RU003357"/>
    </source>
</evidence>
<dbReference type="PANTHER" id="PTHR40980">
    <property type="entry name" value="PLUG DOMAIN-CONTAINING PROTEIN"/>
    <property type="match status" value="1"/>
</dbReference>
<feature type="chain" id="PRO_5030739940" evidence="10">
    <location>
        <begin position="31"/>
        <end position="915"/>
    </location>
</feature>
<evidence type="ECO:0000259" key="12">
    <source>
        <dbReference type="Pfam" id="PF07715"/>
    </source>
</evidence>
<keyword evidence="3 8" id="KW-1134">Transmembrane beta strand</keyword>
<dbReference type="RefSeq" id="WP_162310434.1">
    <property type="nucleotide sequence ID" value="NZ_JACHGU010000004.1"/>
</dbReference>
<keyword evidence="4 8" id="KW-0812">Transmembrane</keyword>
<evidence type="ECO:0000313" key="13">
    <source>
        <dbReference type="EMBL" id="KAF1686812.1"/>
    </source>
</evidence>
<evidence type="ECO:0000256" key="8">
    <source>
        <dbReference type="PROSITE-ProRule" id="PRU01360"/>
    </source>
</evidence>
<organism evidence="13 14">
    <name type="scientific">Pseudoxanthomonas broegbernensis</name>
    <dbReference type="NCBI Taxonomy" id="83619"/>
    <lineage>
        <taxon>Bacteria</taxon>
        <taxon>Pseudomonadati</taxon>
        <taxon>Pseudomonadota</taxon>
        <taxon>Gammaproteobacteria</taxon>
        <taxon>Lysobacterales</taxon>
        <taxon>Lysobacteraceae</taxon>
        <taxon>Pseudoxanthomonas</taxon>
    </lineage>
</organism>
<dbReference type="CDD" id="cd01347">
    <property type="entry name" value="ligand_gated_channel"/>
    <property type="match status" value="1"/>
</dbReference>
<keyword evidence="7 8" id="KW-0998">Cell outer membrane</keyword>